<dbReference type="GO" id="GO:0008233">
    <property type="term" value="F:peptidase activity"/>
    <property type="evidence" value="ECO:0007669"/>
    <property type="project" value="UniProtKB-KW"/>
</dbReference>
<keyword evidence="2" id="KW-1185">Reference proteome</keyword>
<proteinExistence type="predicted"/>
<name>A0A3A8MZF9_9BACT</name>
<feature type="non-terminal residue" evidence="1">
    <location>
        <position position="166"/>
    </location>
</feature>
<evidence type="ECO:0000313" key="1">
    <source>
        <dbReference type="EMBL" id="RKH37406.1"/>
    </source>
</evidence>
<comment type="caution">
    <text evidence="1">The sequence shown here is derived from an EMBL/GenBank/DDBJ whole genome shotgun (WGS) entry which is preliminary data.</text>
</comment>
<dbReference type="EMBL" id="RAWG01000244">
    <property type="protein sequence ID" value="RKH37406.1"/>
    <property type="molecule type" value="Genomic_DNA"/>
</dbReference>
<dbReference type="AlphaFoldDB" id="A0A3A8MZF9"/>
<reference evidence="2" key="1">
    <citation type="submission" date="2018-09" db="EMBL/GenBank/DDBJ databases">
        <authorList>
            <person name="Livingstone P.G."/>
            <person name="Whitworth D.E."/>
        </authorList>
    </citation>
    <scope>NUCLEOTIDE SEQUENCE [LARGE SCALE GENOMIC DNA]</scope>
    <source>
        <strain evidence="2">CA040B</strain>
    </source>
</reference>
<keyword evidence="1" id="KW-0547">Nucleotide-binding</keyword>
<keyword evidence="1" id="KW-0067">ATP-binding</keyword>
<organism evidence="1 2">
    <name type="scientific">Corallococcus sicarius</name>
    <dbReference type="NCBI Taxonomy" id="2316726"/>
    <lineage>
        <taxon>Bacteria</taxon>
        <taxon>Pseudomonadati</taxon>
        <taxon>Myxococcota</taxon>
        <taxon>Myxococcia</taxon>
        <taxon>Myxococcales</taxon>
        <taxon>Cystobacterineae</taxon>
        <taxon>Myxococcaceae</taxon>
        <taxon>Corallococcus</taxon>
    </lineage>
</organism>
<protein>
    <submittedName>
        <fullName evidence="1">ATP-dependent Clp protease ATP-binding subunit</fullName>
    </submittedName>
</protein>
<dbReference type="Proteomes" id="UP000273405">
    <property type="component" value="Unassembled WGS sequence"/>
</dbReference>
<accession>A0A3A8MZF9</accession>
<gene>
    <name evidence="1" type="ORF">D7X12_29735</name>
</gene>
<sequence length="166" mass="18878">MDLKLPLVVSPLGGRLVQAWVPAFWPRLSGMGPSLSTLRDELALAVMERFEKEPAANVAAYQLPPHLALRQVKVDTEAKDREKNKRVVLQGRMAVLLEKWPRDEFWVVTPTRLPEARFALDNPDALPQALARRLSAWCLERDLDDLDEAWSTGHERLELLLSLTHI</sequence>
<dbReference type="GO" id="GO:0006508">
    <property type="term" value="P:proteolysis"/>
    <property type="evidence" value="ECO:0007669"/>
    <property type="project" value="UniProtKB-KW"/>
</dbReference>
<keyword evidence="1" id="KW-0378">Hydrolase</keyword>
<dbReference type="GO" id="GO:0005524">
    <property type="term" value="F:ATP binding"/>
    <property type="evidence" value="ECO:0007669"/>
    <property type="project" value="UniProtKB-KW"/>
</dbReference>
<evidence type="ECO:0000313" key="2">
    <source>
        <dbReference type="Proteomes" id="UP000273405"/>
    </source>
</evidence>
<keyword evidence="1" id="KW-0645">Protease</keyword>